<evidence type="ECO:0000256" key="3">
    <source>
        <dbReference type="ARBA" id="ARBA00022737"/>
    </source>
</evidence>
<keyword evidence="6" id="KW-0805">Transcription regulation</keyword>
<evidence type="ECO:0000256" key="9">
    <source>
        <dbReference type="ARBA" id="ARBA00023242"/>
    </source>
</evidence>
<feature type="domain" description="C2H2-type" evidence="12">
    <location>
        <begin position="316"/>
        <end position="343"/>
    </location>
</feature>
<keyword evidence="9" id="KW-0539">Nucleus</keyword>
<feature type="domain" description="C2H2-type" evidence="12">
    <location>
        <begin position="288"/>
        <end position="315"/>
    </location>
</feature>
<keyword evidence="2" id="KW-0479">Metal-binding</keyword>
<feature type="domain" description="C2H2-type" evidence="12">
    <location>
        <begin position="232"/>
        <end position="259"/>
    </location>
</feature>
<keyword evidence="5" id="KW-0862">Zinc</keyword>
<dbReference type="GO" id="GO:0000978">
    <property type="term" value="F:RNA polymerase II cis-regulatory region sequence-specific DNA binding"/>
    <property type="evidence" value="ECO:0007669"/>
    <property type="project" value="TreeGrafter"/>
</dbReference>
<dbReference type="SUPFAM" id="SSF109640">
    <property type="entry name" value="KRAB domain (Kruppel-associated box)"/>
    <property type="match status" value="1"/>
</dbReference>
<dbReference type="GeneTree" id="ENSGT00940000154715"/>
<dbReference type="Proteomes" id="UP000694569">
    <property type="component" value="Unplaced"/>
</dbReference>
<dbReference type="Pfam" id="PF00096">
    <property type="entry name" value="zf-C2H2"/>
    <property type="match status" value="4"/>
</dbReference>
<dbReference type="InterPro" id="IPR001909">
    <property type="entry name" value="KRAB"/>
</dbReference>
<dbReference type="PROSITE" id="PS00028">
    <property type="entry name" value="ZINC_FINGER_C2H2_1"/>
    <property type="match status" value="6"/>
</dbReference>
<dbReference type="Gene3D" id="3.30.160.60">
    <property type="entry name" value="Classic Zinc Finger"/>
    <property type="match status" value="6"/>
</dbReference>
<dbReference type="OrthoDB" id="9870178at2759"/>
<dbReference type="FunFam" id="3.30.160.60:FF:002343">
    <property type="entry name" value="Zinc finger protein 33A"/>
    <property type="match status" value="2"/>
</dbReference>
<sequence length="400" mass="45638">MDGITGCTRTTFVTFNDVAVYFLEDDWKCLEEWQKELYRNAIQEIHGVLTAMGYTINNPDVLVRIQNNDFVKHGNPDTAKRKSSCHFTSGYPSCNADILLRVKQQASMFLSDQLESEEDDRCIVACLQQPDCSPAFPKDEGPYFKTNKEAVTSFRSTDVQTSGIDPEGPDTDETQTEKAKENIFLWEDIFDKLDAKSGAKDKDTEQIMCVGVDSNCTNSTTEKKSNTKERLFICSVCGKSFGGNSLLVRHMRIHTGEKPYACNHCDKGFNDKSYLLRHLRTHTGEKPYSCPVCLKTFSQNSSVVAHMRIHTGERPFHCIECDKRFSDKSYYVRHMRSHTGERPYKCNECQKCFSQTSSLASHMRIHTGEKPYKCTYCDKCFSQNSSLVIHKQLHKENDSL</sequence>
<dbReference type="PANTHER" id="PTHR23235">
    <property type="entry name" value="KRUEPPEL-LIKE TRANSCRIPTION FACTOR"/>
    <property type="match status" value="1"/>
</dbReference>
<organism evidence="14 15">
    <name type="scientific">Leptobrachium leishanense</name>
    <name type="common">Leishan spiny toad</name>
    <dbReference type="NCBI Taxonomy" id="445787"/>
    <lineage>
        <taxon>Eukaryota</taxon>
        <taxon>Metazoa</taxon>
        <taxon>Chordata</taxon>
        <taxon>Craniata</taxon>
        <taxon>Vertebrata</taxon>
        <taxon>Euteleostomi</taxon>
        <taxon>Amphibia</taxon>
        <taxon>Batrachia</taxon>
        <taxon>Anura</taxon>
        <taxon>Pelobatoidea</taxon>
        <taxon>Megophryidae</taxon>
        <taxon>Leptobrachium</taxon>
    </lineage>
</organism>
<dbReference type="Pfam" id="PF13465">
    <property type="entry name" value="zf-H2C2_2"/>
    <property type="match status" value="1"/>
</dbReference>
<keyword evidence="8" id="KW-0804">Transcription</keyword>
<dbReference type="InterPro" id="IPR036236">
    <property type="entry name" value="Znf_C2H2_sf"/>
</dbReference>
<reference evidence="14" key="1">
    <citation type="submission" date="2025-08" db="UniProtKB">
        <authorList>
            <consortium name="Ensembl"/>
        </authorList>
    </citation>
    <scope>IDENTIFICATION</scope>
</reference>
<evidence type="ECO:0000259" key="12">
    <source>
        <dbReference type="PROSITE" id="PS50157"/>
    </source>
</evidence>
<dbReference type="Ensembl" id="ENSLLET00000015755.1">
    <property type="protein sequence ID" value="ENSLLEP00000015172.1"/>
    <property type="gene ID" value="ENSLLEG00000009661.1"/>
</dbReference>
<dbReference type="SUPFAM" id="SSF57667">
    <property type="entry name" value="beta-beta-alpha zinc fingers"/>
    <property type="match status" value="3"/>
</dbReference>
<dbReference type="GO" id="GO:0000981">
    <property type="term" value="F:DNA-binding transcription factor activity, RNA polymerase II-specific"/>
    <property type="evidence" value="ECO:0007669"/>
    <property type="project" value="TreeGrafter"/>
</dbReference>
<dbReference type="FunFam" id="3.30.160.60:FF:000557">
    <property type="entry name" value="zinc finger and SCAN domain-containing protein 29"/>
    <property type="match status" value="1"/>
</dbReference>
<feature type="domain" description="C2H2-type" evidence="12">
    <location>
        <begin position="372"/>
        <end position="399"/>
    </location>
</feature>
<dbReference type="AlphaFoldDB" id="A0A8C5MIL2"/>
<dbReference type="SMART" id="SM00355">
    <property type="entry name" value="ZnF_C2H2"/>
    <property type="match status" value="6"/>
</dbReference>
<evidence type="ECO:0000313" key="14">
    <source>
        <dbReference type="Ensembl" id="ENSLLEP00000015172.1"/>
    </source>
</evidence>
<evidence type="ECO:0000313" key="15">
    <source>
        <dbReference type="Proteomes" id="UP000694569"/>
    </source>
</evidence>
<dbReference type="FunFam" id="3.30.160.60:FF:000213">
    <property type="entry name" value="Zinc finger protein 624"/>
    <property type="match status" value="1"/>
</dbReference>
<dbReference type="CDD" id="cd07765">
    <property type="entry name" value="KRAB_A-box"/>
    <property type="match status" value="1"/>
</dbReference>
<evidence type="ECO:0000256" key="8">
    <source>
        <dbReference type="ARBA" id="ARBA00023163"/>
    </source>
</evidence>
<evidence type="ECO:0000256" key="6">
    <source>
        <dbReference type="ARBA" id="ARBA00023015"/>
    </source>
</evidence>
<dbReference type="PANTHER" id="PTHR23235:SF142">
    <property type="entry name" value="ZINC FINGER PROTEIN 384"/>
    <property type="match status" value="1"/>
</dbReference>
<comment type="subcellular location">
    <subcellularLocation>
        <location evidence="1">Nucleus</location>
    </subcellularLocation>
</comment>
<keyword evidence="7" id="KW-0238">DNA-binding</keyword>
<evidence type="ECO:0000256" key="4">
    <source>
        <dbReference type="ARBA" id="ARBA00022771"/>
    </source>
</evidence>
<dbReference type="Pfam" id="PF01352">
    <property type="entry name" value="KRAB"/>
    <property type="match status" value="1"/>
</dbReference>
<dbReference type="FunFam" id="3.30.160.60:FF:001270">
    <property type="entry name" value="zinc finger protein 583 isoform X1"/>
    <property type="match status" value="1"/>
</dbReference>
<dbReference type="Gene3D" id="6.10.140.140">
    <property type="match status" value="1"/>
</dbReference>
<keyword evidence="15" id="KW-1185">Reference proteome</keyword>
<evidence type="ECO:0000256" key="2">
    <source>
        <dbReference type="ARBA" id="ARBA00022723"/>
    </source>
</evidence>
<evidence type="ECO:0000256" key="5">
    <source>
        <dbReference type="ARBA" id="ARBA00022833"/>
    </source>
</evidence>
<dbReference type="GO" id="GO:0005634">
    <property type="term" value="C:nucleus"/>
    <property type="evidence" value="ECO:0007669"/>
    <property type="project" value="UniProtKB-SubCell"/>
</dbReference>
<dbReference type="FunFam" id="3.30.160.60:FF:004141">
    <property type="match status" value="1"/>
</dbReference>
<keyword evidence="4 10" id="KW-0863">Zinc-finger</keyword>
<feature type="region of interest" description="Disordered" evidence="11">
    <location>
        <begin position="155"/>
        <end position="176"/>
    </location>
</feature>
<feature type="domain" description="KRAB" evidence="13">
    <location>
        <begin position="13"/>
        <end position="84"/>
    </location>
</feature>
<evidence type="ECO:0000256" key="11">
    <source>
        <dbReference type="SAM" id="MobiDB-lite"/>
    </source>
</evidence>
<dbReference type="SMART" id="SM00349">
    <property type="entry name" value="KRAB"/>
    <property type="match status" value="1"/>
</dbReference>
<reference evidence="14" key="2">
    <citation type="submission" date="2025-09" db="UniProtKB">
        <authorList>
            <consortium name="Ensembl"/>
        </authorList>
    </citation>
    <scope>IDENTIFICATION</scope>
</reference>
<accession>A0A8C5MIL2</accession>
<dbReference type="GO" id="GO:0008270">
    <property type="term" value="F:zinc ion binding"/>
    <property type="evidence" value="ECO:0007669"/>
    <property type="project" value="UniProtKB-KW"/>
</dbReference>
<proteinExistence type="predicted"/>
<keyword evidence="3" id="KW-0677">Repeat</keyword>
<dbReference type="PROSITE" id="PS50157">
    <property type="entry name" value="ZINC_FINGER_C2H2_2"/>
    <property type="match status" value="6"/>
</dbReference>
<evidence type="ECO:0000256" key="10">
    <source>
        <dbReference type="PROSITE-ProRule" id="PRU00042"/>
    </source>
</evidence>
<dbReference type="InterPro" id="IPR036051">
    <property type="entry name" value="KRAB_dom_sf"/>
</dbReference>
<protein>
    <submittedName>
        <fullName evidence="14">Uncharacterized protein</fullName>
    </submittedName>
</protein>
<name>A0A8C5MIL2_9ANUR</name>
<evidence type="ECO:0000259" key="13">
    <source>
        <dbReference type="PROSITE" id="PS50805"/>
    </source>
</evidence>
<dbReference type="InterPro" id="IPR013087">
    <property type="entry name" value="Znf_C2H2_type"/>
</dbReference>
<dbReference type="PROSITE" id="PS50805">
    <property type="entry name" value="KRAB"/>
    <property type="match status" value="1"/>
</dbReference>
<feature type="domain" description="C2H2-type" evidence="12">
    <location>
        <begin position="260"/>
        <end position="287"/>
    </location>
</feature>
<evidence type="ECO:0000256" key="1">
    <source>
        <dbReference type="ARBA" id="ARBA00004123"/>
    </source>
</evidence>
<evidence type="ECO:0000256" key="7">
    <source>
        <dbReference type="ARBA" id="ARBA00023125"/>
    </source>
</evidence>
<feature type="domain" description="C2H2-type" evidence="12">
    <location>
        <begin position="344"/>
        <end position="371"/>
    </location>
</feature>